<dbReference type="OrthoDB" id="1301613at2759"/>
<feature type="domain" description="HAT C-terminal dimerisation" evidence="1">
    <location>
        <begin position="1"/>
        <end position="39"/>
    </location>
</feature>
<accession>A0A2U1NAT4</accession>
<dbReference type="Pfam" id="PF05699">
    <property type="entry name" value="Dimer_Tnp_hAT"/>
    <property type="match status" value="1"/>
</dbReference>
<dbReference type="AlphaFoldDB" id="A0A2U1NAT4"/>
<proteinExistence type="predicted"/>
<sequence>MPISMVASESAFSTDGRVIDKFRSSLTPKTMKALICTEDLLRFASAPVEDMQVNDQQLKDLVENLAKIELEIFSKKSM</sequence>
<gene>
    <name evidence="2" type="ORF">CTI12_AA284700</name>
</gene>
<dbReference type="InterPro" id="IPR008906">
    <property type="entry name" value="HATC_C_dom"/>
</dbReference>
<dbReference type="SUPFAM" id="SSF53098">
    <property type="entry name" value="Ribonuclease H-like"/>
    <property type="match status" value="1"/>
</dbReference>
<dbReference type="PANTHER" id="PTHR23272">
    <property type="entry name" value="BED FINGER-RELATED"/>
    <property type="match status" value="1"/>
</dbReference>
<dbReference type="Proteomes" id="UP000245207">
    <property type="component" value="Unassembled WGS sequence"/>
</dbReference>
<dbReference type="EMBL" id="PKPP01003211">
    <property type="protein sequence ID" value="PWA70609.1"/>
    <property type="molecule type" value="Genomic_DNA"/>
</dbReference>
<protein>
    <submittedName>
        <fullName evidence="2">Zinc finger, BED-type</fullName>
    </submittedName>
</protein>
<reference evidence="2 3" key="1">
    <citation type="journal article" date="2018" name="Mol. Plant">
        <title>The genome of Artemisia annua provides insight into the evolution of Asteraceae family and artemisinin biosynthesis.</title>
        <authorList>
            <person name="Shen Q."/>
            <person name="Zhang L."/>
            <person name="Liao Z."/>
            <person name="Wang S."/>
            <person name="Yan T."/>
            <person name="Shi P."/>
            <person name="Liu M."/>
            <person name="Fu X."/>
            <person name="Pan Q."/>
            <person name="Wang Y."/>
            <person name="Lv Z."/>
            <person name="Lu X."/>
            <person name="Zhang F."/>
            <person name="Jiang W."/>
            <person name="Ma Y."/>
            <person name="Chen M."/>
            <person name="Hao X."/>
            <person name="Li L."/>
            <person name="Tang Y."/>
            <person name="Lv G."/>
            <person name="Zhou Y."/>
            <person name="Sun X."/>
            <person name="Brodelius P.E."/>
            <person name="Rose J.K.C."/>
            <person name="Tang K."/>
        </authorList>
    </citation>
    <scope>NUCLEOTIDE SEQUENCE [LARGE SCALE GENOMIC DNA]</scope>
    <source>
        <strain evidence="3">cv. Huhao1</strain>
        <tissue evidence="2">Leaf</tissue>
    </source>
</reference>
<organism evidence="2 3">
    <name type="scientific">Artemisia annua</name>
    <name type="common">Sweet wormwood</name>
    <dbReference type="NCBI Taxonomy" id="35608"/>
    <lineage>
        <taxon>Eukaryota</taxon>
        <taxon>Viridiplantae</taxon>
        <taxon>Streptophyta</taxon>
        <taxon>Embryophyta</taxon>
        <taxon>Tracheophyta</taxon>
        <taxon>Spermatophyta</taxon>
        <taxon>Magnoliopsida</taxon>
        <taxon>eudicotyledons</taxon>
        <taxon>Gunneridae</taxon>
        <taxon>Pentapetalae</taxon>
        <taxon>asterids</taxon>
        <taxon>campanulids</taxon>
        <taxon>Asterales</taxon>
        <taxon>Asteraceae</taxon>
        <taxon>Asteroideae</taxon>
        <taxon>Anthemideae</taxon>
        <taxon>Artemisiinae</taxon>
        <taxon>Artemisia</taxon>
    </lineage>
</organism>
<evidence type="ECO:0000259" key="1">
    <source>
        <dbReference type="Pfam" id="PF05699"/>
    </source>
</evidence>
<dbReference type="GO" id="GO:0046983">
    <property type="term" value="F:protein dimerization activity"/>
    <property type="evidence" value="ECO:0007669"/>
    <property type="project" value="InterPro"/>
</dbReference>
<dbReference type="PANTHER" id="PTHR23272:SF184">
    <property type="entry name" value="OS03G0311250 PROTEIN"/>
    <property type="match status" value="1"/>
</dbReference>
<keyword evidence="3" id="KW-1185">Reference proteome</keyword>
<evidence type="ECO:0000313" key="2">
    <source>
        <dbReference type="EMBL" id="PWA70609.1"/>
    </source>
</evidence>
<evidence type="ECO:0000313" key="3">
    <source>
        <dbReference type="Proteomes" id="UP000245207"/>
    </source>
</evidence>
<comment type="caution">
    <text evidence="2">The sequence shown here is derived from an EMBL/GenBank/DDBJ whole genome shotgun (WGS) entry which is preliminary data.</text>
</comment>
<name>A0A2U1NAT4_ARTAN</name>
<dbReference type="InterPro" id="IPR012337">
    <property type="entry name" value="RNaseH-like_sf"/>
</dbReference>